<evidence type="ECO:0000313" key="2">
    <source>
        <dbReference type="Proteomes" id="UP000243073"/>
    </source>
</evidence>
<organism evidence="1 2">
    <name type="scientific">Oceanisphaera psychrotolerans</name>
    <dbReference type="NCBI Taxonomy" id="1414654"/>
    <lineage>
        <taxon>Bacteria</taxon>
        <taxon>Pseudomonadati</taxon>
        <taxon>Pseudomonadota</taxon>
        <taxon>Gammaproteobacteria</taxon>
        <taxon>Aeromonadales</taxon>
        <taxon>Aeromonadaceae</taxon>
        <taxon>Oceanisphaera</taxon>
    </lineage>
</organism>
<comment type="caution">
    <text evidence="1">The sequence shown here is derived from an EMBL/GenBank/DDBJ whole genome shotgun (WGS) entry which is preliminary data.</text>
</comment>
<dbReference type="RefSeq" id="WP_071471291.1">
    <property type="nucleotide sequence ID" value="NZ_MDKE01000002.1"/>
</dbReference>
<dbReference type="AlphaFoldDB" id="A0A1J4QH82"/>
<proteinExistence type="predicted"/>
<reference evidence="1 2" key="1">
    <citation type="submission" date="2016-07" db="EMBL/GenBank/DDBJ databases">
        <title>Draft Genome Sequence of Oceanisphaera psychrotolerans, isolated from coastal sediment samples.</title>
        <authorList>
            <person name="Zhuo S."/>
            <person name="Ruan Z."/>
        </authorList>
    </citation>
    <scope>NUCLEOTIDE SEQUENCE [LARGE SCALE GENOMIC DNA]</scope>
    <source>
        <strain evidence="1 2">LAM-WHM-ZC</strain>
    </source>
</reference>
<protein>
    <submittedName>
        <fullName evidence="1">Uncharacterized protein</fullName>
    </submittedName>
</protein>
<gene>
    <name evidence="1" type="ORF">BFR47_08415</name>
</gene>
<evidence type="ECO:0000313" key="1">
    <source>
        <dbReference type="EMBL" id="OIN14301.1"/>
    </source>
</evidence>
<keyword evidence="2" id="KW-1185">Reference proteome</keyword>
<name>A0A1J4QH82_9GAMM</name>
<accession>A0A1J4QH82</accession>
<sequence>MDVLLLEDDLLTAELIQTVLQGSTPGVRILLTFNVAEAGLPGPNNRFNWFSVTGICRTAADWS</sequence>
<dbReference type="Proteomes" id="UP000243073">
    <property type="component" value="Unassembled WGS sequence"/>
</dbReference>
<dbReference type="EMBL" id="MDKE01000002">
    <property type="protein sequence ID" value="OIN14301.1"/>
    <property type="molecule type" value="Genomic_DNA"/>
</dbReference>
<dbReference type="STRING" id="1414654.BFR47_08415"/>